<proteinExistence type="predicted"/>
<accession>A0AAV1NDS6</accession>
<reference evidence="2 3" key="1">
    <citation type="submission" date="2024-01" db="EMBL/GenBank/DDBJ databases">
        <authorList>
            <person name="Alioto T."/>
            <person name="Alioto T."/>
            <person name="Gomez Garrido J."/>
        </authorList>
    </citation>
    <scope>NUCLEOTIDE SEQUENCE [LARGE SCALE GENOMIC DNA]</scope>
</reference>
<feature type="region of interest" description="Disordered" evidence="1">
    <location>
        <begin position="45"/>
        <end position="77"/>
    </location>
</feature>
<name>A0AAV1NDS6_SCOSC</name>
<organism evidence="2 3">
    <name type="scientific">Scomber scombrus</name>
    <name type="common">Atlantic mackerel</name>
    <name type="synonym">Scomber vernalis</name>
    <dbReference type="NCBI Taxonomy" id="13677"/>
    <lineage>
        <taxon>Eukaryota</taxon>
        <taxon>Metazoa</taxon>
        <taxon>Chordata</taxon>
        <taxon>Craniata</taxon>
        <taxon>Vertebrata</taxon>
        <taxon>Euteleostomi</taxon>
        <taxon>Actinopterygii</taxon>
        <taxon>Neopterygii</taxon>
        <taxon>Teleostei</taxon>
        <taxon>Neoteleostei</taxon>
        <taxon>Acanthomorphata</taxon>
        <taxon>Pelagiaria</taxon>
        <taxon>Scombriformes</taxon>
        <taxon>Scombridae</taxon>
        <taxon>Scomber</taxon>
    </lineage>
</organism>
<evidence type="ECO:0000313" key="3">
    <source>
        <dbReference type="Proteomes" id="UP001314229"/>
    </source>
</evidence>
<gene>
    <name evidence="2" type="ORF">FSCOSCO3_A021058</name>
</gene>
<protein>
    <submittedName>
        <fullName evidence="2">Uncharacterized protein</fullName>
    </submittedName>
</protein>
<evidence type="ECO:0000313" key="2">
    <source>
        <dbReference type="EMBL" id="CAK6957630.1"/>
    </source>
</evidence>
<comment type="caution">
    <text evidence="2">The sequence shown here is derived from an EMBL/GenBank/DDBJ whole genome shotgun (WGS) entry which is preliminary data.</text>
</comment>
<dbReference type="Proteomes" id="UP001314229">
    <property type="component" value="Unassembled WGS sequence"/>
</dbReference>
<dbReference type="EMBL" id="CAWUFR010000030">
    <property type="protein sequence ID" value="CAK6957630.1"/>
    <property type="molecule type" value="Genomic_DNA"/>
</dbReference>
<evidence type="ECO:0000256" key="1">
    <source>
        <dbReference type="SAM" id="MobiDB-lite"/>
    </source>
</evidence>
<keyword evidence="3" id="KW-1185">Reference proteome</keyword>
<dbReference type="AlphaFoldDB" id="A0AAV1NDS6"/>
<sequence length="77" mass="8929">MWDRAADICKNSKKAKSCNMYASRVVRVPKRSRLTRALNQPHVISSFSHFGSTMRERDRQRAVKPDPLPEMSTERNP</sequence>
<feature type="compositionally biased region" description="Basic and acidic residues" evidence="1">
    <location>
        <begin position="54"/>
        <end position="64"/>
    </location>
</feature>